<keyword evidence="2" id="KW-1185">Reference proteome</keyword>
<gene>
    <name evidence="1" type="ORF">CALMAC_LOCUS2329</name>
</gene>
<proteinExistence type="predicted"/>
<organism evidence="1 2">
    <name type="scientific">Callosobruchus maculatus</name>
    <name type="common">Southern cowpea weevil</name>
    <name type="synonym">Pulse bruchid</name>
    <dbReference type="NCBI Taxonomy" id="64391"/>
    <lineage>
        <taxon>Eukaryota</taxon>
        <taxon>Metazoa</taxon>
        <taxon>Ecdysozoa</taxon>
        <taxon>Arthropoda</taxon>
        <taxon>Hexapoda</taxon>
        <taxon>Insecta</taxon>
        <taxon>Pterygota</taxon>
        <taxon>Neoptera</taxon>
        <taxon>Endopterygota</taxon>
        <taxon>Coleoptera</taxon>
        <taxon>Polyphaga</taxon>
        <taxon>Cucujiformia</taxon>
        <taxon>Chrysomeloidea</taxon>
        <taxon>Chrysomelidae</taxon>
        <taxon>Bruchinae</taxon>
        <taxon>Bruchini</taxon>
        <taxon>Callosobruchus</taxon>
    </lineage>
</organism>
<name>A0A653BMQ3_CALMS</name>
<protein>
    <submittedName>
        <fullName evidence="1">Uncharacterized protein</fullName>
    </submittedName>
</protein>
<reference evidence="1 2" key="1">
    <citation type="submission" date="2019-01" db="EMBL/GenBank/DDBJ databases">
        <authorList>
            <person name="Sayadi A."/>
        </authorList>
    </citation>
    <scope>NUCLEOTIDE SEQUENCE [LARGE SCALE GENOMIC DNA]</scope>
</reference>
<sequence length="48" mass="5738">MCYWLFHIHEYTQKSLSFCQRLTLGFNGTLHSAFLKYSDVLYNGKYIV</sequence>
<feature type="non-terminal residue" evidence="1">
    <location>
        <position position="48"/>
    </location>
</feature>
<dbReference type="EMBL" id="CAACVG010002766">
    <property type="protein sequence ID" value="VEN36891.1"/>
    <property type="molecule type" value="Genomic_DNA"/>
</dbReference>
<evidence type="ECO:0000313" key="1">
    <source>
        <dbReference type="EMBL" id="VEN36891.1"/>
    </source>
</evidence>
<dbReference type="AlphaFoldDB" id="A0A653BMQ3"/>
<evidence type="ECO:0000313" key="2">
    <source>
        <dbReference type="Proteomes" id="UP000410492"/>
    </source>
</evidence>
<dbReference type="Proteomes" id="UP000410492">
    <property type="component" value="Unassembled WGS sequence"/>
</dbReference>
<accession>A0A653BMQ3</accession>